<dbReference type="AlphaFoldDB" id="A0A9N7VGD4"/>
<dbReference type="EMBL" id="CADEAL010004015">
    <property type="protein sequence ID" value="CAB1449434.1"/>
    <property type="molecule type" value="Genomic_DNA"/>
</dbReference>
<feature type="domain" description="Tim10-like" evidence="10">
    <location>
        <begin position="5"/>
        <end position="64"/>
    </location>
</feature>
<evidence type="ECO:0000256" key="8">
    <source>
        <dbReference type="ARBA" id="ARBA00023157"/>
    </source>
</evidence>
<evidence type="ECO:0000256" key="2">
    <source>
        <dbReference type="ARBA" id="ARBA00022448"/>
    </source>
</evidence>
<keyword evidence="5" id="KW-0653">Protein transport</keyword>
<keyword evidence="4" id="KW-0862">Zinc</keyword>
<dbReference type="PANTHER" id="PTHR13172">
    <property type="entry name" value="MITOCHONDRIAL IMPORT INNER MEMBRANE TRANSLOCASE SUBUNIT TIM9B"/>
    <property type="match status" value="1"/>
</dbReference>
<keyword evidence="12" id="KW-1185">Reference proteome</keyword>
<accession>A0A9N7VGD4</accession>
<dbReference type="InterPro" id="IPR050673">
    <property type="entry name" value="Mito_inner_translocase_sub"/>
</dbReference>
<keyword evidence="2" id="KW-0813">Transport</keyword>
<evidence type="ECO:0000256" key="1">
    <source>
        <dbReference type="ARBA" id="ARBA00004637"/>
    </source>
</evidence>
<evidence type="ECO:0000313" key="11">
    <source>
        <dbReference type="EMBL" id="CAB1449434.1"/>
    </source>
</evidence>
<feature type="region of interest" description="Disordered" evidence="9">
    <location>
        <begin position="267"/>
        <end position="289"/>
    </location>
</feature>
<keyword evidence="8" id="KW-1015">Disulfide bond</keyword>
<dbReference type="Pfam" id="PF02953">
    <property type="entry name" value="zf-Tim10_DDP"/>
    <property type="match status" value="1"/>
</dbReference>
<reference evidence="11" key="1">
    <citation type="submission" date="2020-03" db="EMBL/GenBank/DDBJ databases">
        <authorList>
            <person name="Weist P."/>
        </authorList>
    </citation>
    <scope>NUCLEOTIDE SEQUENCE</scope>
</reference>
<comment type="caution">
    <text evidence="11">The sequence shown here is derived from an EMBL/GenBank/DDBJ whole genome shotgun (WGS) entry which is preliminary data.</text>
</comment>
<dbReference type="Proteomes" id="UP001153269">
    <property type="component" value="Unassembled WGS sequence"/>
</dbReference>
<evidence type="ECO:0000256" key="6">
    <source>
        <dbReference type="ARBA" id="ARBA00023010"/>
    </source>
</evidence>
<proteinExistence type="predicted"/>
<keyword evidence="6" id="KW-0811">Translocation</keyword>
<dbReference type="SUPFAM" id="SSF144122">
    <property type="entry name" value="Tim10-like"/>
    <property type="match status" value="1"/>
</dbReference>
<dbReference type="InterPro" id="IPR004217">
    <property type="entry name" value="Tim10-like"/>
</dbReference>
<sequence length="289" mass="30470">MEAEAQIRNLRDFLLVYNRMTEACFQRCSSNFNYRNLTMDEERCLDSCAGKLIRSNHRMMGAYVQLMPRMMQRRMDEMESKAAENVKAAEAAAAASLELPAASLELPGASLELPAAEASSASQIPLTTSLPPQIPALLPALATDVGLEAQGSVMKPSGLDIPFELDAALSKPNAATEVSFSAAAPLTPATEAVNLPVLNEAASGPSFTAVSPQLPIAGVQTDVSTLSPAGGAVVWVSRDSSSSAVAHINSEDRGVDSATIPLNLRRRPTVGKKGAEEKKSTVQLLASCS</sequence>
<evidence type="ECO:0000256" key="4">
    <source>
        <dbReference type="ARBA" id="ARBA00022833"/>
    </source>
</evidence>
<gene>
    <name evidence="11" type="ORF">PLEPLA_LOCUS37117</name>
</gene>
<dbReference type="GO" id="GO:0015031">
    <property type="term" value="P:protein transport"/>
    <property type="evidence" value="ECO:0007669"/>
    <property type="project" value="UniProtKB-KW"/>
</dbReference>
<dbReference type="GO" id="GO:0005743">
    <property type="term" value="C:mitochondrial inner membrane"/>
    <property type="evidence" value="ECO:0007669"/>
    <property type="project" value="UniProtKB-SubCell"/>
</dbReference>
<dbReference type="GO" id="GO:0046872">
    <property type="term" value="F:metal ion binding"/>
    <property type="evidence" value="ECO:0007669"/>
    <property type="project" value="UniProtKB-KW"/>
</dbReference>
<dbReference type="Gene3D" id="1.10.287.810">
    <property type="entry name" value="Mitochondrial import inner membrane translocase subunit tim13 like domains"/>
    <property type="match status" value="1"/>
</dbReference>
<comment type="subcellular location">
    <subcellularLocation>
        <location evidence="1">Mitochondrion inner membrane</location>
        <topology evidence="1">Peripheral membrane protein</topology>
    </subcellularLocation>
</comment>
<keyword evidence="3" id="KW-0479">Metal-binding</keyword>
<evidence type="ECO:0000313" key="12">
    <source>
        <dbReference type="Proteomes" id="UP001153269"/>
    </source>
</evidence>
<organism evidence="11 12">
    <name type="scientific">Pleuronectes platessa</name>
    <name type="common">European plaice</name>
    <dbReference type="NCBI Taxonomy" id="8262"/>
    <lineage>
        <taxon>Eukaryota</taxon>
        <taxon>Metazoa</taxon>
        <taxon>Chordata</taxon>
        <taxon>Craniata</taxon>
        <taxon>Vertebrata</taxon>
        <taxon>Euteleostomi</taxon>
        <taxon>Actinopterygii</taxon>
        <taxon>Neopterygii</taxon>
        <taxon>Teleostei</taxon>
        <taxon>Neoteleostei</taxon>
        <taxon>Acanthomorphata</taxon>
        <taxon>Carangaria</taxon>
        <taxon>Pleuronectiformes</taxon>
        <taxon>Pleuronectoidei</taxon>
        <taxon>Pleuronectidae</taxon>
        <taxon>Pleuronectes</taxon>
    </lineage>
</organism>
<keyword evidence="7" id="KW-0496">Mitochondrion</keyword>
<evidence type="ECO:0000256" key="9">
    <source>
        <dbReference type="SAM" id="MobiDB-lite"/>
    </source>
</evidence>
<evidence type="ECO:0000256" key="5">
    <source>
        <dbReference type="ARBA" id="ARBA00022927"/>
    </source>
</evidence>
<evidence type="ECO:0000256" key="3">
    <source>
        <dbReference type="ARBA" id="ARBA00022723"/>
    </source>
</evidence>
<evidence type="ECO:0000259" key="10">
    <source>
        <dbReference type="Pfam" id="PF02953"/>
    </source>
</evidence>
<evidence type="ECO:0000256" key="7">
    <source>
        <dbReference type="ARBA" id="ARBA00023128"/>
    </source>
</evidence>
<protein>
    <recommendedName>
        <fullName evidence="10">Tim10-like domain-containing protein</fullName>
    </recommendedName>
</protein>
<dbReference type="InterPro" id="IPR035427">
    <property type="entry name" value="Tim10-like_dom_sf"/>
</dbReference>
<name>A0A9N7VGD4_PLEPL</name>